<keyword evidence="3" id="KW-0862">Zinc</keyword>
<dbReference type="InterPro" id="IPR001965">
    <property type="entry name" value="Znf_PHD"/>
</dbReference>
<proteinExistence type="predicted"/>
<dbReference type="AlphaFoldDB" id="A0A1X0RZA5"/>
<dbReference type="SMART" id="SM00249">
    <property type="entry name" value="PHD"/>
    <property type="match status" value="1"/>
</dbReference>
<feature type="domain" description="Zinc finger PHD-type" evidence="5">
    <location>
        <begin position="36"/>
        <end position="80"/>
    </location>
</feature>
<dbReference type="Pfam" id="PF20826">
    <property type="entry name" value="PHD_5"/>
    <property type="match status" value="1"/>
</dbReference>
<evidence type="ECO:0000256" key="3">
    <source>
        <dbReference type="ARBA" id="ARBA00022833"/>
    </source>
</evidence>
<feature type="region of interest" description="Disordered" evidence="4">
    <location>
        <begin position="96"/>
        <end position="119"/>
    </location>
</feature>
<reference evidence="6 7" key="1">
    <citation type="journal article" date="2016" name="Proc. Natl. Acad. Sci. U.S.A.">
        <title>Lipid metabolic changes in an early divergent fungus govern the establishment of a mutualistic symbiosis with endobacteria.</title>
        <authorList>
            <person name="Lastovetsky O.A."/>
            <person name="Gaspar M.L."/>
            <person name="Mondo S.J."/>
            <person name="LaButti K.M."/>
            <person name="Sandor L."/>
            <person name="Grigoriev I.V."/>
            <person name="Henry S.A."/>
            <person name="Pawlowska T.E."/>
        </authorList>
    </citation>
    <scope>NUCLEOTIDE SEQUENCE [LARGE SCALE GENOMIC DNA]</scope>
    <source>
        <strain evidence="6 7">ATCC 11559</strain>
    </source>
</reference>
<feature type="compositionally biased region" description="Basic and acidic residues" evidence="4">
    <location>
        <begin position="391"/>
        <end position="403"/>
    </location>
</feature>
<dbReference type="SUPFAM" id="SSF57903">
    <property type="entry name" value="FYVE/PHD zinc finger"/>
    <property type="match status" value="1"/>
</dbReference>
<evidence type="ECO:0000256" key="1">
    <source>
        <dbReference type="ARBA" id="ARBA00022723"/>
    </source>
</evidence>
<keyword evidence="2" id="KW-0863">Zinc-finger</keyword>
<keyword evidence="1" id="KW-0479">Metal-binding</keyword>
<accession>A0A1X0RZA5</accession>
<dbReference type="PANTHER" id="PTHR47793">
    <property type="entry name" value="HISTONE DEACETYLASE COMPLEX SUBUNIT CTI6"/>
    <property type="match status" value="1"/>
</dbReference>
<dbReference type="InterPro" id="IPR053051">
    <property type="entry name" value="HDAC_complex_subunit"/>
</dbReference>
<feature type="region of interest" description="Disordered" evidence="4">
    <location>
        <begin position="391"/>
        <end position="412"/>
    </location>
</feature>
<dbReference type="PROSITE" id="PS01359">
    <property type="entry name" value="ZF_PHD_1"/>
    <property type="match status" value="1"/>
</dbReference>
<protein>
    <recommendedName>
        <fullName evidence="5">Zinc finger PHD-type domain-containing protein</fullName>
    </recommendedName>
</protein>
<evidence type="ECO:0000259" key="5">
    <source>
        <dbReference type="SMART" id="SM00249"/>
    </source>
</evidence>
<dbReference type="Gene3D" id="3.30.40.10">
    <property type="entry name" value="Zinc/RING finger domain, C3HC4 (zinc finger)"/>
    <property type="match status" value="1"/>
</dbReference>
<evidence type="ECO:0000256" key="2">
    <source>
        <dbReference type="ARBA" id="ARBA00022771"/>
    </source>
</evidence>
<dbReference type="EMBL" id="KV921358">
    <property type="protein sequence ID" value="ORE17329.1"/>
    <property type="molecule type" value="Genomic_DNA"/>
</dbReference>
<feature type="compositionally biased region" description="Basic and acidic residues" evidence="4">
    <location>
        <begin position="146"/>
        <end position="166"/>
    </location>
</feature>
<feature type="compositionally biased region" description="Polar residues" evidence="4">
    <location>
        <begin position="226"/>
        <end position="237"/>
    </location>
</feature>
<evidence type="ECO:0000313" key="6">
    <source>
        <dbReference type="EMBL" id="ORE17329.1"/>
    </source>
</evidence>
<name>A0A1X0RZA5_RHIZD</name>
<dbReference type="PANTHER" id="PTHR47793:SF1">
    <property type="entry name" value="HISTONE DEACETYLASE COMPLEX SUBUNIT CTI6"/>
    <property type="match status" value="1"/>
</dbReference>
<feature type="compositionally biased region" description="Basic and acidic residues" evidence="4">
    <location>
        <begin position="96"/>
        <end position="105"/>
    </location>
</feature>
<dbReference type="Proteomes" id="UP000242381">
    <property type="component" value="Unassembled WGS sequence"/>
</dbReference>
<dbReference type="InterPro" id="IPR011011">
    <property type="entry name" value="Znf_FYVE_PHD"/>
</dbReference>
<dbReference type="CDD" id="cd15550">
    <property type="entry name" value="PHD_MLL5"/>
    <property type="match status" value="1"/>
</dbReference>
<organism evidence="6 7">
    <name type="scientific">Rhizopus microsporus</name>
    <dbReference type="NCBI Taxonomy" id="58291"/>
    <lineage>
        <taxon>Eukaryota</taxon>
        <taxon>Fungi</taxon>
        <taxon>Fungi incertae sedis</taxon>
        <taxon>Mucoromycota</taxon>
        <taxon>Mucoromycotina</taxon>
        <taxon>Mucoromycetes</taxon>
        <taxon>Mucorales</taxon>
        <taxon>Mucorineae</taxon>
        <taxon>Rhizopodaceae</taxon>
        <taxon>Rhizopus</taxon>
    </lineage>
</organism>
<dbReference type="VEuPathDB" id="FungiDB:BCV72DRAFT_313356"/>
<feature type="region of interest" description="Disordered" evidence="4">
    <location>
        <begin position="1"/>
        <end position="27"/>
    </location>
</feature>
<dbReference type="OMA" id="PEKYWCE"/>
<feature type="region of interest" description="Disordered" evidence="4">
    <location>
        <begin position="136"/>
        <end position="237"/>
    </location>
</feature>
<evidence type="ECO:0000256" key="4">
    <source>
        <dbReference type="SAM" id="MobiDB-lite"/>
    </source>
</evidence>
<evidence type="ECO:0000313" key="7">
    <source>
        <dbReference type="Proteomes" id="UP000242381"/>
    </source>
</evidence>
<gene>
    <name evidence="6" type="ORF">BCV71DRAFT_3453</name>
</gene>
<feature type="compositionally biased region" description="Basic residues" evidence="4">
    <location>
        <begin position="1"/>
        <end position="20"/>
    </location>
</feature>
<feature type="compositionally biased region" description="Basic residues" evidence="4">
    <location>
        <begin position="198"/>
        <end position="207"/>
    </location>
</feature>
<dbReference type="GO" id="GO:0008270">
    <property type="term" value="F:zinc ion binding"/>
    <property type="evidence" value="ECO:0007669"/>
    <property type="project" value="UniProtKB-KW"/>
</dbReference>
<dbReference type="VEuPathDB" id="FungiDB:BCV72DRAFT_18766"/>
<dbReference type="InterPro" id="IPR013083">
    <property type="entry name" value="Znf_RING/FYVE/PHD"/>
</dbReference>
<sequence length="412" mass="46259">MIHKKTSRGRKRRQVKRRRSQSSSEEESSEADSVTRCVCGKTHSVGLMVQCDECEVWQHCECMGLEEPDIPDHYYCELCKPENHLATRLPNGKMKREYSSIGHDKKTPKKRTTLNSREASMSLEDVLAVRNALELYESGQRSPSPVEKKGNNIEAPHEELPPIKEQDESDSEVIAKITRPKKKQLKTSERRTGGGRGKGGKRGKPRSRTSTPQPRDCSPALMDEGTPTSSQHEEPTTNIGTAIFEYFTPESRALSPPAKPRHPHARMSIYEMNRRAAQILEYISSIQIEMATKESNHIKSTSSIGASAADTITSTTTAAIETITETVDTDQNGKIDDDACSLSSASTIPLERDDDLDFHEPEKDDNRSSLEIMDMLTRKLIKFQKRFGTMHQEDEGRITRSREATSYGHALL</sequence>
<dbReference type="InterPro" id="IPR019786">
    <property type="entry name" value="Zinc_finger_PHD-type_CS"/>
</dbReference>